<dbReference type="STRING" id="1123024.GCA_000423625_04619"/>
<evidence type="ECO:0000313" key="3">
    <source>
        <dbReference type="Proteomes" id="UP000321328"/>
    </source>
</evidence>
<dbReference type="InterPro" id="IPR027056">
    <property type="entry name" value="Gluconate_2DH_su3"/>
</dbReference>
<evidence type="ECO:0000256" key="1">
    <source>
        <dbReference type="SAM" id="MobiDB-lite"/>
    </source>
</evidence>
<evidence type="ECO:0008006" key="4">
    <source>
        <dbReference type="Google" id="ProtNLM"/>
    </source>
</evidence>
<dbReference type="Proteomes" id="UP000321328">
    <property type="component" value="Unassembled WGS sequence"/>
</dbReference>
<protein>
    <recommendedName>
        <fullName evidence="4">Gluconate 2-dehydrogenase subunit 3 family protein</fullName>
    </recommendedName>
</protein>
<dbReference type="EMBL" id="BJVI01000051">
    <property type="protein sequence ID" value="GEL19932.1"/>
    <property type="molecule type" value="Genomic_DNA"/>
</dbReference>
<proteinExistence type="predicted"/>
<dbReference type="Pfam" id="PF13618">
    <property type="entry name" value="Gluconate_2-dh3"/>
    <property type="match status" value="1"/>
</dbReference>
<name>A0A511D560_9PSEU</name>
<feature type="region of interest" description="Disordered" evidence="1">
    <location>
        <begin position="1"/>
        <end position="40"/>
    </location>
</feature>
<dbReference type="RefSeq" id="WP_028931791.1">
    <property type="nucleotide sequence ID" value="NZ_AUII01000039.1"/>
</dbReference>
<evidence type="ECO:0000313" key="2">
    <source>
        <dbReference type="EMBL" id="GEL19932.1"/>
    </source>
</evidence>
<dbReference type="OrthoDB" id="63962at2"/>
<accession>A0A511D560</accession>
<reference evidence="2 3" key="1">
    <citation type="submission" date="2019-07" db="EMBL/GenBank/DDBJ databases">
        <title>Whole genome shotgun sequence of Pseudonocardia asaccharolytica NBRC 16224.</title>
        <authorList>
            <person name="Hosoyama A."/>
            <person name="Uohara A."/>
            <person name="Ohji S."/>
            <person name="Ichikawa N."/>
        </authorList>
    </citation>
    <scope>NUCLEOTIDE SEQUENCE [LARGE SCALE GENOMIC DNA]</scope>
    <source>
        <strain evidence="2 3">NBRC 16224</strain>
    </source>
</reference>
<comment type="caution">
    <text evidence="2">The sequence shown here is derived from an EMBL/GenBank/DDBJ whole genome shotgun (WGS) entry which is preliminary data.</text>
</comment>
<sequence length="244" mass="27312">MTVDLRSGAHLPKLRPGSQPPPPDWLPRQRRGTTPQMIGRYPDHDVFDAIDTWDEATKKVVLARLEPPGPLRFFSAAEEPALRAFCDTALAQETEPRIPVAETVDAKLADGRLDGYQYAGMPDDRDAWRLVLRGLDHTARQAYRCSFAECDTRRRENIVREFAHGRLVGGPWDELNVPRAWSVVMRAVLSAFYSHPWAWNEIGFGGPAYPRGFLRLGGPGYEGPGVREPFEKPGAVNVDPVREG</sequence>
<keyword evidence="3" id="KW-1185">Reference proteome</keyword>
<gene>
    <name evidence="2" type="ORF">PA7_37690</name>
</gene>
<dbReference type="AlphaFoldDB" id="A0A511D560"/>
<organism evidence="2 3">
    <name type="scientific">Pseudonocardia asaccharolytica DSM 44247 = NBRC 16224</name>
    <dbReference type="NCBI Taxonomy" id="1123024"/>
    <lineage>
        <taxon>Bacteria</taxon>
        <taxon>Bacillati</taxon>
        <taxon>Actinomycetota</taxon>
        <taxon>Actinomycetes</taxon>
        <taxon>Pseudonocardiales</taxon>
        <taxon>Pseudonocardiaceae</taxon>
        <taxon>Pseudonocardia</taxon>
    </lineage>
</organism>